<name>A0A2N5SLQ9_9BASI</name>
<evidence type="ECO:0000313" key="3">
    <source>
        <dbReference type="Proteomes" id="UP000235392"/>
    </source>
</evidence>
<reference evidence="2 3" key="1">
    <citation type="submission" date="2017-11" db="EMBL/GenBank/DDBJ databases">
        <title>De novo assembly and phasing of dikaryotic genomes from two isolates of Puccinia coronata f. sp. avenae, the causal agent of oat crown rust.</title>
        <authorList>
            <person name="Miller M.E."/>
            <person name="Zhang Y."/>
            <person name="Omidvar V."/>
            <person name="Sperschneider J."/>
            <person name="Schwessinger B."/>
            <person name="Raley C."/>
            <person name="Palmer J.M."/>
            <person name="Garnica D."/>
            <person name="Upadhyaya N."/>
            <person name="Rathjen J."/>
            <person name="Taylor J.M."/>
            <person name="Park R.F."/>
            <person name="Dodds P.N."/>
            <person name="Hirsch C.D."/>
            <person name="Kianian S.F."/>
            <person name="Figueroa M."/>
        </authorList>
    </citation>
    <scope>NUCLEOTIDE SEQUENCE [LARGE SCALE GENOMIC DNA]</scope>
    <source>
        <strain evidence="2">12SD80</strain>
    </source>
</reference>
<protein>
    <submittedName>
        <fullName evidence="2">Uncharacterized protein</fullName>
    </submittedName>
</protein>
<comment type="caution">
    <text evidence="2">The sequence shown here is derived from an EMBL/GenBank/DDBJ whole genome shotgun (WGS) entry which is preliminary data.</text>
</comment>
<organism evidence="2 3">
    <name type="scientific">Puccinia coronata f. sp. avenae</name>
    <dbReference type="NCBI Taxonomy" id="200324"/>
    <lineage>
        <taxon>Eukaryota</taxon>
        <taxon>Fungi</taxon>
        <taxon>Dikarya</taxon>
        <taxon>Basidiomycota</taxon>
        <taxon>Pucciniomycotina</taxon>
        <taxon>Pucciniomycetes</taxon>
        <taxon>Pucciniales</taxon>
        <taxon>Pucciniaceae</taxon>
        <taxon>Puccinia</taxon>
    </lineage>
</organism>
<dbReference type="AlphaFoldDB" id="A0A2N5SLQ9"/>
<feature type="region of interest" description="Disordered" evidence="1">
    <location>
        <begin position="36"/>
        <end position="69"/>
    </location>
</feature>
<accession>A0A2N5SLQ9</accession>
<evidence type="ECO:0000313" key="2">
    <source>
        <dbReference type="EMBL" id="PLW14187.1"/>
    </source>
</evidence>
<dbReference type="EMBL" id="PGCI01000829">
    <property type="protein sequence ID" value="PLW14187.1"/>
    <property type="molecule type" value="Genomic_DNA"/>
</dbReference>
<evidence type="ECO:0000256" key="1">
    <source>
        <dbReference type="SAM" id="MobiDB-lite"/>
    </source>
</evidence>
<dbReference type="Proteomes" id="UP000235392">
    <property type="component" value="Unassembled WGS sequence"/>
</dbReference>
<gene>
    <name evidence="2" type="ORF">PCASD_19057</name>
</gene>
<sequence>MEPHIEPSVKASRSDVNLLSENRIVSESTSNAREMIPVQSSSSYRMERTTDVNNSPGARKRNFPASTDGLSSPIQVITKTLQRIASFGQRTMADQHTVMDQRPMILNTPKVDKEEKMEEIRKLHLELWERYNIVFTKVGEFKGHLTMIKELFPDYGQPFEKHISDFEFIASYLYERKLKQLEGHLNKTKRRKVTLHDDLTDRGVWGKAGTSFLSSFDNTILNGVHRGQAENDKARLFTARWSVLMMGFFRDCRKYEMLPESSVEYGSECAARFFSSYVLGKFPPYDVATTYLNLDLRRSILEDRNIKRLKQLSENFDEVTWEYIEFRILAARLEHEEDKDWGKHFDLIMNAFLERSQDRKDWFFEIMSLFQILITYIPKVNFSADKIQEQLVHFKVVYDMLKFIQRYNPEIDIKSPSLDLRCILVTFSEYQGEAEWGQKLF</sequence>
<proteinExistence type="predicted"/>